<evidence type="ECO:0008006" key="5">
    <source>
        <dbReference type="Google" id="ProtNLM"/>
    </source>
</evidence>
<organism evidence="4">
    <name type="scientific">Dissoconium aciculare CBS 342.82</name>
    <dbReference type="NCBI Taxonomy" id="1314786"/>
    <lineage>
        <taxon>Eukaryota</taxon>
        <taxon>Fungi</taxon>
        <taxon>Dikarya</taxon>
        <taxon>Ascomycota</taxon>
        <taxon>Pezizomycotina</taxon>
        <taxon>Dothideomycetes</taxon>
        <taxon>Dothideomycetidae</taxon>
        <taxon>Mycosphaerellales</taxon>
        <taxon>Dissoconiaceae</taxon>
        <taxon>Dissoconium</taxon>
    </lineage>
</organism>
<reference evidence="4" key="1">
    <citation type="submission" date="2020-01" db="EMBL/GenBank/DDBJ databases">
        <authorList>
            <consortium name="DOE Joint Genome Institute"/>
            <person name="Haridas S."/>
            <person name="Albert R."/>
            <person name="Binder M."/>
            <person name="Bloem J."/>
            <person name="Labutti K."/>
            <person name="Salamov A."/>
            <person name="Andreopoulos B."/>
            <person name="Baker S.E."/>
            <person name="Barry K."/>
            <person name="Bills G."/>
            <person name="Bluhm B.H."/>
            <person name="Cannon C."/>
            <person name="Castanera R."/>
            <person name="Culley D.E."/>
            <person name="Daum C."/>
            <person name="Ezra D."/>
            <person name="Gonzalez J.B."/>
            <person name="Henrissat B."/>
            <person name="Kuo A."/>
            <person name="Liang C."/>
            <person name="Lipzen A."/>
            <person name="Lutzoni F."/>
            <person name="Magnuson J."/>
            <person name="Mondo S."/>
            <person name="Nolan M."/>
            <person name="Ohm R."/>
            <person name="Pangilinan J."/>
            <person name="Park H.-J."/>
            <person name="Ramirez L."/>
            <person name="Alfaro M."/>
            <person name="Sun H."/>
            <person name="Tritt A."/>
            <person name="Yoshinaga Y."/>
            <person name="Zwiers L.-H."/>
            <person name="Turgeon B.G."/>
            <person name="Goodwin S.B."/>
            <person name="Spatafora J.W."/>
            <person name="Crous P.W."/>
            <person name="Grigoriev I.V."/>
        </authorList>
    </citation>
    <scope>NUCLEOTIDE SEQUENCE</scope>
    <source>
        <strain evidence="4">CBS 342.82</strain>
    </source>
</reference>
<gene>
    <name evidence="4" type="ORF">K489DRAFT_211574</name>
</gene>
<dbReference type="OrthoDB" id="3767032at2759"/>
<dbReference type="SUPFAM" id="SSF56399">
    <property type="entry name" value="ADP-ribosylation"/>
    <property type="match status" value="1"/>
</dbReference>
<feature type="chain" id="PRO_5026818984" description="ADP-ribosylation" evidence="2">
    <location>
        <begin position="23"/>
        <end position="322"/>
    </location>
</feature>
<dbReference type="AlphaFoldDB" id="A0A6J3M3L7"/>
<feature type="signal peptide" evidence="2">
    <location>
        <begin position="1"/>
        <end position="22"/>
    </location>
</feature>
<evidence type="ECO:0000256" key="1">
    <source>
        <dbReference type="SAM" id="MobiDB-lite"/>
    </source>
</evidence>
<feature type="compositionally biased region" description="Polar residues" evidence="1">
    <location>
        <begin position="160"/>
        <end position="177"/>
    </location>
</feature>
<evidence type="ECO:0000256" key="2">
    <source>
        <dbReference type="SAM" id="SignalP"/>
    </source>
</evidence>
<proteinExistence type="predicted"/>
<reference evidence="4" key="3">
    <citation type="submission" date="2025-08" db="UniProtKB">
        <authorList>
            <consortium name="RefSeq"/>
        </authorList>
    </citation>
    <scope>IDENTIFICATION</scope>
    <source>
        <strain evidence="4">CBS 342.82</strain>
    </source>
</reference>
<feature type="region of interest" description="Disordered" evidence="1">
    <location>
        <begin position="154"/>
        <end position="322"/>
    </location>
</feature>
<name>A0A6J3M3L7_9PEZI</name>
<accession>A0A6J3M3L7</accession>
<feature type="compositionally biased region" description="Polar residues" evidence="1">
    <location>
        <begin position="227"/>
        <end position="243"/>
    </location>
</feature>
<sequence>MRLSAVCIFWGIVIPLLGQARAAIVYRGDNRPPTEIMAENPPGFHCKARGKPDAKRGTLAQHVSTSGKADIYDSYISTTKIIREARKRPWVYYIDNSKIQEKQVDLAEYFAGRTNPFEKEQEISVLNFIPWEAVIRVDRKTDTGWVQESVAGLQRPASAAGSSQPQQVSQADSSKPPTQAAPANQDVATDPSKEPAQVAPGKQTPQVGSSKQKTQAAPEEQVDPAGQKQSDSSKPPTQAVTSNQGTQAGSSKGQAQAAPAGQGAPAKEAPKTSSFMSPTQSSKGKQKAKHPRDFSLEDEVDENTNDSDSEAEGEEDTGVDAQ</sequence>
<evidence type="ECO:0000313" key="4">
    <source>
        <dbReference type="RefSeq" id="XP_033459631.1"/>
    </source>
</evidence>
<dbReference type="GeneID" id="54357455"/>
<feature type="compositionally biased region" description="Acidic residues" evidence="1">
    <location>
        <begin position="296"/>
        <end position="322"/>
    </location>
</feature>
<dbReference type="Gene3D" id="3.90.210.10">
    <property type="entry name" value="Heat-Labile Enterotoxin, subunit A"/>
    <property type="match status" value="1"/>
</dbReference>
<feature type="compositionally biased region" description="Polar residues" evidence="1">
    <location>
        <begin position="272"/>
        <end position="283"/>
    </location>
</feature>
<dbReference type="Proteomes" id="UP000504637">
    <property type="component" value="Unplaced"/>
</dbReference>
<dbReference type="RefSeq" id="XP_033459631.1">
    <property type="nucleotide sequence ID" value="XM_033599656.1"/>
</dbReference>
<reference evidence="4" key="2">
    <citation type="submission" date="2020-04" db="EMBL/GenBank/DDBJ databases">
        <authorList>
            <consortium name="NCBI Genome Project"/>
        </authorList>
    </citation>
    <scope>NUCLEOTIDE SEQUENCE</scope>
    <source>
        <strain evidence="4">CBS 342.82</strain>
    </source>
</reference>
<feature type="compositionally biased region" description="Polar residues" evidence="1">
    <location>
        <begin position="203"/>
        <end position="215"/>
    </location>
</feature>
<evidence type="ECO:0000313" key="3">
    <source>
        <dbReference type="Proteomes" id="UP000504637"/>
    </source>
</evidence>
<keyword evidence="3" id="KW-1185">Reference proteome</keyword>
<protein>
    <recommendedName>
        <fullName evidence="5">ADP-ribosylation</fullName>
    </recommendedName>
</protein>
<keyword evidence="2" id="KW-0732">Signal</keyword>
<feature type="compositionally biased region" description="Low complexity" evidence="1">
    <location>
        <begin position="244"/>
        <end position="267"/>
    </location>
</feature>